<keyword evidence="3" id="KW-0614">Plasmid</keyword>
<dbReference type="eggNOG" id="arCOG06311">
    <property type="taxonomic scope" value="Archaea"/>
</dbReference>
<keyword evidence="2" id="KW-0812">Transmembrane</keyword>
<proteinExistence type="predicted"/>
<dbReference type="Proteomes" id="UP000011645">
    <property type="component" value="Unassembled WGS sequence"/>
</dbReference>
<reference evidence="4 6" key="2">
    <citation type="journal article" date="2014" name="PLoS Genet.">
        <title>Phylogenetically driven sequencing of extremely halophilic archaea reveals strategies for static and dynamic osmo-response.</title>
        <authorList>
            <person name="Becker E.A."/>
            <person name="Seitzer P.M."/>
            <person name="Tritt A."/>
            <person name="Larsen D."/>
            <person name="Krusor M."/>
            <person name="Yao A.I."/>
            <person name="Wu D."/>
            <person name="Madern D."/>
            <person name="Eisen J.A."/>
            <person name="Darling A.E."/>
            <person name="Facciotti M.T."/>
        </authorList>
    </citation>
    <scope>NUCLEOTIDE SEQUENCE [LARGE SCALE GENOMIC DNA]</scope>
    <source>
        <strain evidence="4">B3</strain>
        <strain evidence="6">DSM 18796 / CECT 7217 / JCM 14584 / KCTC 4019 / B3</strain>
    </source>
</reference>
<dbReference type="EMBL" id="AOHV01000019">
    <property type="protein sequence ID" value="ELY38821.1"/>
    <property type="molecule type" value="Genomic_DNA"/>
</dbReference>
<dbReference type="KEGG" id="hje:HacjB3_18368"/>
<keyword evidence="2" id="KW-1133">Transmembrane helix</keyword>
<organism evidence="3 5">
    <name type="scientific">Halalkalicoccus jeotgali (strain DSM 18796 / CECT 7217 / JCM 14584 / KCTC 4019 / B3)</name>
    <dbReference type="NCBI Taxonomy" id="795797"/>
    <lineage>
        <taxon>Archaea</taxon>
        <taxon>Methanobacteriati</taxon>
        <taxon>Methanobacteriota</taxon>
        <taxon>Stenosarchaea group</taxon>
        <taxon>Halobacteria</taxon>
        <taxon>Halobacteriales</taxon>
        <taxon>Halococcaceae</taxon>
        <taxon>Halalkalicoccus</taxon>
    </lineage>
</organism>
<evidence type="ECO:0000313" key="4">
    <source>
        <dbReference type="EMBL" id="ELY38821.1"/>
    </source>
</evidence>
<dbReference type="EMBL" id="CP002064">
    <property type="protein sequence ID" value="ADJ17016.1"/>
    <property type="molecule type" value="Genomic_DNA"/>
</dbReference>
<sequence length="263" mass="28767">MFAAITLVLGWLAHSLGRDLAAGQPLPYELLSLLVSVVFVWMTWRRSQYTHVRFERLSPDLLLTTVSARTAALGLLGFVYARLITTLILPTLGVAVAIAIGLRSPTVAVTVLVAVAGLVVLAVALGTTSRLAARLVALRLTRVRFYRDLLVVFGWIPLFVGAMILQELSISLAPLLAVFSVLPLAWFVDLALVGSVEFAFGSVGRSRSRCARTPRTHGPRPRSRVNRRRTPNLGDRASQFGRIGGIERLTLSRYGKSSRAIRR</sequence>
<dbReference type="HOGENOM" id="CLU_1056032_0_0_2"/>
<evidence type="ECO:0000313" key="6">
    <source>
        <dbReference type="Proteomes" id="UP000011645"/>
    </source>
</evidence>
<feature type="transmembrane region" description="Helical" evidence="2">
    <location>
        <begin position="177"/>
        <end position="200"/>
    </location>
</feature>
<name>D8JCA9_HALJB</name>
<dbReference type="OrthoDB" id="275683at2157"/>
<feature type="region of interest" description="Disordered" evidence="1">
    <location>
        <begin position="209"/>
        <end position="238"/>
    </location>
</feature>
<geneLocation type="plasmid" evidence="3 5">
    <name>2</name>
</geneLocation>
<evidence type="ECO:0000313" key="3">
    <source>
        <dbReference type="EMBL" id="ADJ17016.1"/>
    </source>
</evidence>
<evidence type="ECO:0000256" key="2">
    <source>
        <dbReference type="SAM" id="Phobius"/>
    </source>
</evidence>
<feature type="compositionally biased region" description="Basic residues" evidence="1">
    <location>
        <begin position="209"/>
        <end position="230"/>
    </location>
</feature>
<keyword evidence="6" id="KW-1185">Reference proteome</keyword>
<keyword evidence="2" id="KW-0472">Membrane</keyword>
<feature type="transmembrane region" description="Helical" evidence="2">
    <location>
        <begin position="145"/>
        <end position="165"/>
    </location>
</feature>
<feature type="transmembrane region" description="Helical" evidence="2">
    <location>
        <begin position="27"/>
        <end position="44"/>
    </location>
</feature>
<dbReference type="AlphaFoldDB" id="D8JCA9"/>
<evidence type="ECO:0000313" key="5">
    <source>
        <dbReference type="Proteomes" id="UP000000390"/>
    </source>
</evidence>
<feature type="transmembrane region" description="Helical" evidence="2">
    <location>
        <begin position="79"/>
        <end position="102"/>
    </location>
</feature>
<accession>D8JCA9</accession>
<reference evidence="3 5" key="1">
    <citation type="journal article" date="2010" name="J. Bacteriol.">
        <title>Complete genome sequence of Halalkalicoccus jeotgali B3(T), an extremely halophilic archaeon.</title>
        <authorList>
            <person name="Roh S.W."/>
            <person name="Nam Y.D."/>
            <person name="Nam S.H."/>
            <person name="Choi S.H."/>
            <person name="Park H.S."/>
            <person name="Bae J.W."/>
        </authorList>
    </citation>
    <scope>NUCLEOTIDE SEQUENCE [LARGE SCALE GENOMIC DNA]</scope>
    <source>
        <strain evidence="3">B3</strain>
        <strain evidence="5">DSM 18796 / CECT 7217 / JCM 14584 / KCTC 4019 / B3</strain>
        <plasmid evidence="5">2</plasmid>
    </source>
</reference>
<evidence type="ECO:0000256" key="1">
    <source>
        <dbReference type="SAM" id="MobiDB-lite"/>
    </source>
</evidence>
<protein>
    <submittedName>
        <fullName evidence="3">Uncharacterized protein</fullName>
    </submittedName>
</protein>
<dbReference type="Proteomes" id="UP000000390">
    <property type="component" value="Plasmid 2"/>
</dbReference>
<feature type="transmembrane region" description="Helical" evidence="2">
    <location>
        <begin position="108"/>
        <end position="133"/>
    </location>
</feature>
<gene>
    <name evidence="3" type="ordered locus">HacjB3_18368</name>
    <name evidence="4" type="ORF">C497_06549</name>
</gene>